<dbReference type="EMBL" id="MH743143">
    <property type="protein sequence ID" value="QBK46620.1"/>
    <property type="molecule type" value="Genomic_DNA"/>
</dbReference>
<dbReference type="AlphaFoldDB" id="A0A481XSV9"/>
<sequence>MKALVLSGGEGTRLRPFTYSMAKQLVPVANKPVLVHCLENLRDIGIEDVGVIVGGHAAQIEATVGDGSRLGLRLTYIRQEAPLGLAHCVALAADFLGDDDFVMYLGDNVLADGIAEAAEAFHERRPDAQVLVTKVADPRQYGVAEVDADSKVLALVEKPSAPRSDLAVIGVYFFTAAVHEAVRAIEPSARGELEITDAIQHLVDAGRTVTAREYEGYWKDTGKIDDLLECNREILARIAGTAADREGAEVDAESILQGPVVLGPGARVVRSKLTGPLVIGAGSVITGSSVGPYTAVGRDCVLEDSGVEDSIILEGAAIKNVRDLQSCVIGRWAQVQKPVTAASGSRLIIGDHTRAEVMA</sequence>
<dbReference type="Gene3D" id="3.90.550.10">
    <property type="entry name" value="Spore Coat Polysaccharide Biosynthesis Protein SpsA, Chain A"/>
    <property type="match status" value="1"/>
</dbReference>
<dbReference type="PANTHER" id="PTHR42883">
    <property type="entry name" value="GLUCOSE-1-PHOSPHATE THYMIDYLTRANSFERASE"/>
    <property type="match status" value="1"/>
</dbReference>
<dbReference type="InterPro" id="IPR029044">
    <property type="entry name" value="Nucleotide-diphossugar_trans"/>
</dbReference>
<dbReference type="InterPro" id="IPR005908">
    <property type="entry name" value="G1P_thy_trans_l"/>
</dbReference>
<protein>
    <submittedName>
        <fullName evidence="2">HrsB</fullName>
    </submittedName>
</protein>
<organism evidence="2">
    <name type="scientific">Streptomyces hiroshimensis</name>
    <dbReference type="NCBI Taxonomy" id="66424"/>
    <lineage>
        <taxon>Bacteria</taxon>
        <taxon>Bacillati</taxon>
        <taxon>Actinomycetota</taxon>
        <taxon>Actinomycetes</taxon>
        <taxon>Kitasatosporales</taxon>
        <taxon>Streptomycetaceae</taxon>
        <taxon>Streptomyces</taxon>
    </lineage>
</organism>
<dbReference type="Pfam" id="PF00483">
    <property type="entry name" value="NTP_transferase"/>
    <property type="match status" value="1"/>
</dbReference>
<evidence type="ECO:0000313" key="2">
    <source>
        <dbReference type="EMBL" id="QBK46620.1"/>
    </source>
</evidence>
<feature type="domain" description="Nucleotidyl transferase" evidence="1">
    <location>
        <begin position="2"/>
        <end position="235"/>
    </location>
</feature>
<dbReference type="PANTHER" id="PTHR42883:SF2">
    <property type="entry name" value="THYMIDYLYLTRANSFERASE"/>
    <property type="match status" value="1"/>
</dbReference>
<accession>A0A481XSV9</accession>
<reference evidence="2" key="1">
    <citation type="journal article" date="2019" name="ACS Chem. Biol.">
        <title>Bioactivity-HiTES Unveils Cryptic Antibiotics Encoded in Actinomycete Bacteria.</title>
        <authorList>
            <person name="Moon K."/>
            <person name="Xu F."/>
            <person name="Zhang C."/>
            <person name="Seyedsayamdost M.R."/>
        </authorList>
    </citation>
    <scope>NUCLEOTIDE SEQUENCE</scope>
    <source>
        <strain evidence="2">A18</strain>
    </source>
</reference>
<dbReference type="NCBIfam" id="TIGR01208">
    <property type="entry name" value="rmlA_long"/>
    <property type="match status" value="1"/>
</dbReference>
<proteinExistence type="predicted"/>
<name>A0A481XSV9_9ACTN</name>
<gene>
    <name evidence="2" type="primary">hrsB</name>
</gene>
<dbReference type="SUPFAM" id="SSF53448">
    <property type="entry name" value="Nucleotide-diphospho-sugar transferases"/>
    <property type="match status" value="1"/>
</dbReference>
<dbReference type="CDD" id="cd04189">
    <property type="entry name" value="G1P_TT_long"/>
    <property type="match status" value="1"/>
</dbReference>
<dbReference type="Gene3D" id="2.160.10.10">
    <property type="entry name" value="Hexapeptide repeat proteins"/>
    <property type="match status" value="1"/>
</dbReference>
<dbReference type="InterPro" id="IPR005835">
    <property type="entry name" value="NTP_transferase_dom"/>
</dbReference>
<evidence type="ECO:0000259" key="1">
    <source>
        <dbReference type="Pfam" id="PF00483"/>
    </source>
</evidence>